<dbReference type="InterPro" id="IPR012341">
    <property type="entry name" value="6hp_glycosidase-like_sf"/>
</dbReference>
<gene>
    <name evidence="3" type="ORF">LCGC14_1016440</name>
</gene>
<sequence>MKIVIHEGTSFFISDEFGDTFGKESGLYFQDTRFLKKYKLFIDKRNPIVLSSRNTAHFGSTHYLTNLKTSGMERNSISIKRSRFVGEGLHEDIDITNHLDKPVEFELSLDLASGFEDIFEVKQQKTKRREVKEEVKKRENKIIYSYKAPKFLRKTVISFRKSNDNPHLEDNRAVFKVRIEPKKTWHTCIEISTSLTEKVKRPIYSCEVDIVKKTEIDKEVENYLKKAPYLETDYHYFERAYARAKRDLAALALRVSTNKGSTLITAAGIPWFVTLFGRDSIIAGLQSLILTPAFAKGALQALADRQGTAVNDFTYEKPGAIVHEVRFGELAVLREVPHALYYATIDATPLFLMLVGEYFKWTGDLKLIRKLEPNIKAALEWIDNYGDMDSDGYIEYPDKSISWKDSFDGIVHDSGKIAKPPIAVAEAQAYVYAAKMSIAGIYSHLGKPGRSLELKKQAAGLKRRFNKDFWMEDKKYFALALDADKKQVDVISSNAGHLLWSGIVDKNKAKSIAKGLMDEHMFSGWGIRTITKDSAAYNPISYHRGSVWPHDNAIIAAGLKKYGFRKESGRIIEALIQASRHFAFNRLPELFCGYDRSEFSFPVDYPTSSSPQAWAASSIPFFITTILGIEPNAHDGKVIIDPTMIKGMDYLGMHGIAIGKNKINVHVKKRDSKIYTDVQIVKGKLDLEVRQ</sequence>
<dbReference type="EMBL" id="LAZR01004032">
    <property type="protein sequence ID" value="KKN12439.1"/>
    <property type="molecule type" value="Genomic_DNA"/>
</dbReference>
<reference evidence="3" key="1">
    <citation type="journal article" date="2015" name="Nature">
        <title>Complex archaea that bridge the gap between prokaryotes and eukaryotes.</title>
        <authorList>
            <person name="Spang A."/>
            <person name="Saw J.H."/>
            <person name="Jorgensen S.L."/>
            <person name="Zaremba-Niedzwiedzka K."/>
            <person name="Martijn J."/>
            <person name="Lind A.E."/>
            <person name="van Eijk R."/>
            <person name="Schleper C."/>
            <person name="Guy L."/>
            <person name="Ettema T.J."/>
        </authorList>
    </citation>
    <scope>NUCLEOTIDE SEQUENCE</scope>
</reference>
<feature type="domain" description="Mannosylglycerate hydrolase MGH1-like glycoside hydrolase" evidence="2">
    <location>
        <begin position="334"/>
        <end position="581"/>
    </location>
</feature>
<dbReference type="InterPro" id="IPR054491">
    <property type="entry name" value="MGH1-like_GH"/>
</dbReference>
<evidence type="ECO:0000259" key="2">
    <source>
        <dbReference type="Pfam" id="PF22422"/>
    </source>
</evidence>
<dbReference type="Pfam" id="PF14742">
    <property type="entry name" value="GDE_N_bis"/>
    <property type="match status" value="1"/>
</dbReference>
<dbReference type="Pfam" id="PF22422">
    <property type="entry name" value="MGH1-like_GH"/>
    <property type="match status" value="1"/>
</dbReference>
<organism evidence="3">
    <name type="scientific">marine sediment metagenome</name>
    <dbReference type="NCBI Taxonomy" id="412755"/>
    <lineage>
        <taxon>unclassified sequences</taxon>
        <taxon>metagenomes</taxon>
        <taxon>ecological metagenomes</taxon>
    </lineage>
</organism>
<protein>
    <recommendedName>
        <fullName evidence="4">Amylo-alpha-1,6-glucosidase</fullName>
    </recommendedName>
</protein>
<proteinExistence type="predicted"/>
<comment type="caution">
    <text evidence="3">The sequence shown here is derived from an EMBL/GenBank/DDBJ whole genome shotgun (WGS) entry which is preliminary data.</text>
</comment>
<dbReference type="AlphaFoldDB" id="A0A0F9N3A5"/>
<dbReference type="SUPFAM" id="SSF48208">
    <property type="entry name" value="Six-hairpin glycosidases"/>
    <property type="match status" value="1"/>
</dbReference>
<dbReference type="InterPro" id="IPR008928">
    <property type="entry name" value="6-hairpin_glycosidase_sf"/>
</dbReference>
<evidence type="ECO:0000259" key="1">
    <source>
        <dbReference type="Pfam" id="PF14742"/>
    </source>
</evidence>
<feature type="domain" description="Putative glycogen debranching enzyme N-terminal" evidence="1">
    <location>
        <begin position="5"/>
        <end position="189"/>
    </location>
</feature>
<accession>A0A0F9N3A5</accession>
<evidence type="ECO:0008006" key="4">
    <source>
        <dbReference type="Google" id="ProtNLM"/>
    </source>
</evidence>
<evidence type="ECO:0000313" key="3">
    <source>
        <dbReference type="EMBL" id="KKN12439.1"/>
    </source>
</evidence>
<dbReference type="GO" id="GO:0005975">
    <property type="term" value="P:carbohydrate metabolic process"/>
    <property type="evidence" value="ECO:0007669"/>
    <property type="project" value="InterPro"/>
</dbReference>
<dbReference type="Gene3D" id="1.50.10.10">
    <property type="match status" value="1"/>
</dbReference>
<name>A0A0F9N3A5_9ZZZZ</name>
<dbReference type="InterPro" id="IPR032856">
    <property type="entry name" value="GDE_N_bis"/>
</dbReference>